<comment type="similarity">
    <text evidence="1">Belongs to the plant acyltransferase family.</text>
</comment>
<comment type="caution">
    <text evidence="2">The sequence shown here is derived from an EMBL/GenBank/DDBJ whole genome shotgun (WGS) entry which is preliminary data.</text>
</comment>
<dbReference type="PANTHER" id="PTHR31642">
    <property type="entry name" value="TRICHOTHECENE 3-O-ACETYLTRANSFERASE"/>
    <property type="match status" value="1"/>
</dbReference>
<dbReference type="Gene3D" id="3.30.559.10">
    <property type="entry name" value="Chloramphenicol acetyltransferase-like domain"/>
    <property type="match status" value="1"/>
</dbReference>
<dbReference type="PANTHER" id="PTHR31642:SF175">
    <property type="entry name" value="SPERMIDINE HYDROXYCINNAMOYL TRANSFERASE"/>
    <property type="match status" value="1"/>
</dbReference>
<proteinExistence type="inferred from homology"/>
<dbReference type="InterPro" id="IPR050317">
    <property type="entry name" value="Plant_Fungal_Acyltransferase"/>
</dbReference>
<reference evidence="2 3" key="1">
    <citation type="journal article" date="2023" name="Plants (Basel)">
        <title>Bridging the Gap: Combining Genomics and Transcriptomics Approaches to Understand Stylosanthes scabra, an Orphan Legume from the Brazilian Caatinga.</title>
        <authorList>
            <person name="Ferreira-Neto J.R.C."/>
            <person name="da Silva M.D."/>
            <person name="Binneck E."/>
            <person name="de Melo N.F."/>
            <person name="da Silva R.H."/>
            <person name="de Melo A.L.T.M."/>
            <person name="Pandolfi V."/>
            <person name="Bustamante F.O."/>
            <person name="Brasileiro-Vidal A.C."/>
            <person name="Benko-Iseppon A.M."/>
        </authorList>
    </citation>
    <scope>NUCLEOTIDE SEQUENCE [LARGE SCALE GENOMIC DNA]</scope>
    <source>
        <tissue evidence="2">Leaves</tissue>
    </source>
</reference>
<gene>
    <name evidence="2" type="ORF">PIB30_024739</name>
</gene>
<evidence type="ECO:0000313" key="2">
    <source>
        <dbReference type="EMBL" id="MED6133060.1"/>
    </source>
</evidence>
<dbReference type="InterPro" id="IPR023213">
    <property type="entry name" value="CAT-like_dom_sf"/>
</dbReference>
<dbReference type="Proteomes" id="UP001341840">
    <property type="component" value="Unassembled WGS sequence"/>
</dbReference>
<organism evidence="2 3">
    <name type="scientific">Stylosanthes scabra</name>
    <dbReference type="NCBI Taxonomy" id="79078"/>
    <lineage>
        <taxon>Eukaryota</taxon>
        <taxon>Viridiplantae</taxon>
        <taxon>Streptophyta</taxon>
        <taxon>Embryophyta</taxon>
        <taxon>Tracheophyta</taxon>
        <taxon>Spermatophyta</taxon>
        <taxon>Magnoliopsida</taxon>
        <taxon>eudicotyledons</taxon>
        <taxon>Gunneridae</taxon>
        <taxon>Pentapetalae</taxon>
        <taxon>rosids</taxon>
        <taxon>fabids</taxon>
        <taxon>Fabales</taxon>
        <taxon>Fabaceae</taxon>
        <taxon>Papilionoideae</taxon>
        <taxon>50 kb inversion clade</taxon>
        <taxon>dalbergioids sensu lato</taxon>
        <taxon>Dalbergieae</taxon>
        <taxon>Pterocarpus clade</taxon>
        <taxon>Stylosanthes</taxon>
    </lineage>
</organism>
<evidence type="ECO:0000256" key="1">
    <source>
        <dbReference type="ARBA" id="ARBA00009861"/>
    </source>
</evidence>
<accession>A0ABU6S9D0</accession>
<protein>
    <submittedName>
        <fullName evidence="2">Uncharacterized protein</fullName>
    </submittedName>
</protein>
<keyword evidence="3" id="KW-1185">Reference proteome</keyword>
<dbReference type="EMBL" id="JASCZI010060504">
    <property type="protein sequence ID" value="MED6133060.1"/>
    <property type="molecule type" value="Genomic_DNA"/>
</dbReference>
<dbReference type="Pfam" id="PF02458">
    <property type="entry name" value="Transferase"/>
    <property type="match status" value="1"/>
</dbReference>
<sequence length="179" mass="20438">MARELDKNQPTLVKTIVDIRNKVNPPLPKTYFGNALASTVTSTCCVGDIIKERVSYGAQRIREAVERASNEEYIRSQLEFVARQEQMDMIRTQFLEKGEYRADVSFGNPNIMLGSWLRMPMYDADFGWGKPDYFGPGGVCPFDNGIIAPTPHGDGSIVIFMYFQMAHMKNFIKLFWHNL</sequence>
<evidence type="ECO:0000313" key="3">
    <source>
        <dbReference type="Proteomes" id="UP001341840"/>
    </source>
</evidence>
<name>A0ABU6S9D0_9FABA</name>